<evidence type="ECO:0000256" key="1">
    <source>
        <dbReference type="SAM" id="MobiDB-lite"/>
    </source>
</evidence>
<dbReference type="EMBL" id="JACIJF010000001">
    <property type="protein sequence ID" value="MBB5708945.1"/>
    <property type="molecule type" value="Genomic_DNA"/>
</dbReference>
<evidence type="ECO:0000313" key="2">
    <source>
        <dbReference type="EMBL" id="MBB5708945.1"/>
    </source>
</evidence>
<evidence type="ECO:0000313" key="3">
    <source>
        <dbReference type="Proteomes" id="UP000527143"/>
    </source>
</evidence>
<sequence>MAMPDGHDVDGQAGKPARERIAEVLRVALESREDAPIDDATRRLMLHLSIEPPSKQVLSPAEKASPDATSRPVAPRSLLRRVLNRSLHALRDQSR</sequence>
<gene>
    <name evidence="2" type="ORF">FHT02_000151</name>
</gene>
<feature type="region of interest" description="Disordered" evidence="1">
    <location>
        <begin position="50"/>
        <end position="77"/>
    </location>
</feature>
<dbReference type="RefSeq" id="WP_184083259.1">
    <property type="nucleotide sequence ID" value="NZ_JACIJF010000001.1"/>
</dbReference>
<comment type="caution">
    <text evidence="2">The sequence shown here is derived from an EMBL/GenBank/DDBJ whole genome shotgun (WGS) entry which is preliminary data.</text>
</comment>
<name>A0A840Y9H4_9SPHN</name>
<keyword evidence="3" id="KW-1185">Reference proteome</keyword>
<organism evidence="2 3">
    <name type="scientific">Sphingomonas xinjiangensis</name>
    <dbReference type="NCBI Taxonomy" id="643568"/>
    <lineage>
        <taxon>Bacteria</taxon>
        <taxon>Pseudomonadati</taxon>
        <taxon>Pseudomonadota</taxon>
        <taxon>Alphaproteobacteria</taxon>
        <taxon>Sphingomonadales</taxon>
        <taxon>Sphingomonadaceae</taxon>
        <taxon>Sphingomonas</taxon>
    </lineage>
</organism>
<reference evidence="2 3" key="1">
    <citation type="submission" date="2020-08" db="EMBL/GenBank/DDBJ databases">
        <title>Genomic Encyclopedia of Type Strains, Phase IV (KMG-IV): sequencing the most valuable type-strain genomes for metagenomic binning, comparative biology and taxonomic classification.</title>
        <authorList>
            <person name="Goeker M."/>
        </authorList>
    </citation>
    <scope>NUCLEOTIDE SEQUENCE [LARGE SCALE GENOMIC DNA]</scope>
    <source>
        <strain evidence="2 3">DSM 26736</strain>
    </source>
</reference>
<protein>
    <submittedName>
        <fullName evidence="2">Uncharacterized protein</fullName>
    </submittedName>
</protein>
<accession>A0A840Y9H4</accession>
<dbReference type="AlphaFoldDB" id="A0A840Y9H4"/>
<dbReference type="Proteomes" id="UP000527143">
    <property type="component" value="Unassembled WGS sequence"/>
</dbReference>
<proteinExistence type="predicted"/>